<dbReference type="InterPro" id="IPR034333">
    <property type="entry name" value="GST_Zeta_N"/>
</dbReference>
<dbReference type="PROSITE" id="PS50405">
    <property type="entry name" value="GST_CTER"/>
    <property type="match status" value="1"/>
</dbReference>
<dbReference type="GO" id="GO:0005737">
    <property type="term" value="C:cytoplasm"/>
    <property type="evidence" value="ECO:0007669"/>
    <property type="project" value="InterPro"/>
</dbReference>
<evidence type="ECO:0000259" key="4">
    <source>
        <dbReference type="PROSITE" id="PS50405"/>
    </source>
</evidence>
<dbReference type="PANTHER" id="PTHR42673">
    <property type="entry name" value="MALEYLACETOACETATE ISOMERASE"/>
    <property type="match status" value="1"/>
</dbReference>
<reference evidence="6" key="1">
    <citation type="submission" date="2016-10" db="EMBL/GenBank/DDBJ databases">
        <authorList>
            <person name="Varghese N."/>
            <person name="Submissions S."/>
        </authorList>
    </citation>
    <scope>NUCLEOTIDE SEQUENCE [LARGE SCALE GENOMIC DNA]</scope>
    <source>
        <strain evidence="6">ATCC 25963</strain>
    </source>
</reference>
<dbReference type="InterPro" id="IPR036249">
    <property type="entry name" value="Thioredoxin-like_sf"/>
</dbReference>
<dbReference type="SFLD" id="SFLDG00358">
    <property type="entry name" value="Main_(cytGST)"/>
    <property type="match status" value="1"/>
</dbReference>
<evidence type="ECO:0000256" key="1">
    <source>
        <dbReference type="ARBA" id="ARBA00010007"/>
    </source>
</evidence>
<dbReference type="InterPro" id="IPR004045">
    <property type="entry name" value="Glutathione_S-Trfase_N"/>
</dbReference>
<keyword evidence="5" id="KW-0413">Isomerase</keyword>
<dbReference type="SFLD" id="SFLDS00019">
    <property type="entry name" value="Glutathione_Transferase_(cytos"/>
    <property type="match status" value="1"/>
</dbReference>
<feature type="domain" description="GST N-terminal" evidence="3">
    <location>
        <begin position="85"/>
        <end position="169"/>
    </location>
</feature>
<protein>
    <submittedName>
        <fullName evidence="5">Maleylacetoacetate isomerase</fullName>
    </submittedName>
</protein>
<sequence length="296" mass="32594">MRIDSREGADARQGDGEEMAASERAGARQVTGRAGFRERCSGARQLTGIAKWRERGGGAVLIPASEGAGARPDDWWRARPGSIVRHMKLHGFWRSTATWRVRIALAYKGLAYEYVAVDLLTGEGAQHSPEHRRRNPMAQVPVLEIEEGLYLTQSIAILEFLEERWPTPPLLPRDPLARARVRQLTEVINAGIQPLQNTGVQRHLQSLGVDATAWIHRFVGKGLAALEAMTLPVAGRFSVGDALSFADLALVPQLSFARRFGVDLTGLPTLLRVETNCAELDCFKRAHAEAQPDAPR</sequence>
<dbReference type="InterPro" id="IPR010987">
    <property type="entry name" value="Glutathione-S-Trfase_C-like"/>
</dbReference>
<dbReference type="FunFam" id="1.20.1050.10:FF:000010">
    <property type="entry name" value="Maleylacetoacetate isomerase isoform 1"/>
    <property type="match status" value="1"/>
</dbReference>
<comment type="similarity">
    <text evidence="1">Belongs to the GST superfamily. Zeta family.</text>
</comment>
<evidence type="ECO:0000313" key="5">
    <source>
        <dbReference type="EMBL" id="SFE89153.1"/>
    </source>
</evidence>
<gene>
    <name evidence="5" type="ORF">SAMN02745121_05928</name>
</gene>
<dbReference type="AlphaFoldDB" id="A0A1I2E8Y4"/>
<feature type="region of interest" description="Disordered" evidence="2">
    <location>
        <begin position="1"/>
        <end position="36"/>
    </location>
</feature>
<name>A0A1I2E8Y4_9BACT</name>
<dbReference type="InterPro" id="IPR036282">
    <property type="entry name" value="Glutathione-S-Trfase_C_sf"/>
</dbReference>
<dbReference type="GO" id="GO:0004364">
    <property type="term" value="F:glutathione transferase activity"/>
    <property type="evidence" value="ECO:0007669"/>
    <property type="project" value="TreeGrafter"/>
</dbReference>
<feature type="compositionally biased region" description="Basic and acidic residues" evidence="2">
    <location>
        <begin position="1"/>
        <end position="15"/>
    </location>
</feature>
<evidence type="ECO:0000313" key="6">
    <source>
        <dbReference type="Proteomes" id="UP000199400"/>
    </source>
</evidence>
<proteinExistence type="inferred from homology"/>
<feature type="domain" description="GST C-terminal" evidence="4">
    <location>
        <begin position="174"/>
        <end position="296"/>
    </location>
</feature>
<organism evidence="5 6">
    <name type="scientific">Nannocystis exedens</name>
    <dbReference type="NCBI Taxonomy" id="54"/>
    <lineage>
        <taxon>Bacteria</taxon>
        <taxon>Pseudomonadati</taxon>
        <taxon>Myxococcota</taxon>
        <taxon>Polyangia</taxon>
        <taxon>Nannocystales</taxon>
        <taxon>Nannocystaceae</taxon>
        <taxon>Nannocystis</taxon>
    </lineage>
</organism>
<evidence type="ECO:0000256" key="2">
    <source>
        <dbReference type="SAM" id="MobiDB-lite"/>
    </source>
</evidence>
<dbReference type="STRING" id="54.SAMN02745121_05928"/>
<dbReference type="Pfam" id="PF02798">
    <property type="entry name" value="GST_N"/>
    <property type="match status" value="1"/>
</dbReference>
<dbReference type="PROSITE" id="PS50404">
    <property type="entry name" value="GST_NTER"/>
    <property type="match status" value="1"/>
</dbReference>
<dbReference type="Proteomes" id="UP000199400">
    <property type="component" value="Unassembled WGS sequence"/>
</dbReference>
<dbReference type="GO" id="GO:0006559">
    <property type="term" value="P:L-phenylalanine catabolic process"/>
    <property type="evidence" value="ECO:0007669"/>
    <property type="project" value="TreeGrafter"/>
</dbReference>
<dbReference type="GO" id="GO:0006749">
    <property type="term" value="P:glutathione metabolic process"/>
    <property type="evidence" value="ECO:0007669"/>
    <property type="project" value="TreeGrafter"/>
</dbReference>
<dbReference type="SUPFAM" id="SSF52833">
    <property type="entry name" value="Thioredoxin-like"/>
    <property type="match status" value="1"/>
</dbReference>
<dbReference type="CDD" id="cd03042">
    <property type="entry name" value="GST_N_Zeta"/>
    <property type="match status" value="1"/>
</dbReference>
<keyword evidence="6" id="KW-1185">Reference proteome</keyword>
<dbReference type="NCBIfam" id="TIGR01262">
    <property type="entry name" value="maiA"/>
    <property type="match status" value="1"/>
</dbReference>
<dbReference type="PANTHER" id="PTHR42673:SF4">
    <property type="entry name" value="MALEYLACETOACETATE ISOMERASE"/>
    <property type="match status" value="1"/>
</dbReference>
<dbReference type="InterPro" id="IPR040079">
    <property type="entry name" value="Glutathione_S-Trfase"/>
</dbReference>
<dbReference type="SUPFAM" id="SSF47616">
    <property type="entry name" value="GST C-terminal domain-like"/>
    <property type="match status" value="1"/>
</dbReference>
<dbReference type="Gene3D" id="3.40.30.10">
    <property type="entry name" value="Glutaredoxin"/>
    <property type="match status" value="1"/>
</dbReference>
<dbReference type="GO" id="GO:0016034">
    <property type="term" value="F:maleylacetoacetate isomerase activity"/>
    <property type="evidence" value="ECO:0007669"/>
    <property type="project" value="TreeGrafter"/>
</dbReference>
<dbReference type="Gene3D" id="1.20.1050.10">
    <property type="match status" value="1"/>
</dbReference>
<dbReference type="InterPro" id="IPR005955">
    <property type="entry name" value="GST_Zeta"/>
</dbReference>
<accession>A0A1I2E8Y4</accession>
<dbReference type="EMBL" id="FOMX01000022">
    <property type="protein sequence ID" value="SFE89153.1"/>
    <property type="molecule type" value="Genomic_DNA"/>
</dbReference>
<evidence type="ECO:0000259" key="3">
    <source>
        <dbReference type="PROSITE" id="PS50404"/>
    </source>
</evidence>